<dbReference type="InterPro" id="IPR027417">
    <property type="entry name" value="P-loop_NTPase"/>
</dbReference>
<keyword evidence="1" id="KW-0547">Nucleotide-binding</keyword>
<evidence type="ECO:0000256" key="3">
    <source>
        <dbReference type="ARBA" id="ARBA00022840"/>
    </source>
</evidence>
<keyword evidence="2" id="KW-0378">Hydrolase</keyword>
<dbReference type="PANTHER" id="PTHR45626:SF22">
    <property type="entry name" value="DNA REPAIR PROTEIN RAD5"/>
    <property type="match status" value="1"/>
</dbReference>
<comment type="caution">
    <text evidence="5">The sequence shown here is derived from an EMBL/GenBank/DDBJ whole genome shotgun (WGS) entry which is preliminary data.</text>
</comment>
<proteinExistence type="predicted"/>
<dbReference type="EMBL" id="CAMGZC010000946">
    <property type="protein sequence ID" value="CAI0650834.1"/>
    <property type="molecule type" value="Genomic_DNA"/>
</dbReference>
<dbReference type="GO" id="GO:0005524">
    <property type="term" value="F:ATP binding"/>
    <property type="evidence" value="ECO:0007669"/>
    <property type="project" value="UniProtKB-KW"/>
</dbReference>
<evidence type="ECO:0000313" key="6">
    <source>
        <dbReference type="Proteomes" id="UP001152533"/>
    </source>
</evidence>
<keyword evidence="3" id="KW-0067">ATP-binding</keyword>
<evidence type="ECO:0000256" key="2">
    <source>
        <dbReference type="ARBA" id="ARBA00022801"/>
    </source>
</evidence>
<dbReference type="SMART" id="SM00490">
    <property type="entry name" value="HELICc"/>
    <property type="match status" value="1"/>
</dbReference>
<dbReference type="AlphaFoldDB" id="A0A9W4WG37"/>
<dbReference type="Gene3D" id="3.40.50.300">
    <property type="entry name" value="P-loop containing nucleotide triphosphate hydrolases"/>
    <property type="match status" value="1"/>
</dbReference>
<dbReference type="InterPro" id="IPR050628">
    <property type="entry name" value="SNF2_RAD54_helicase_TF"/>
</dbReference>
<keyword evidence="6" id="KW-1185">Reference proteome</keyword>
<feature type="non-terminal residue" evidence="5">
    <location>
        <position position="121"/>
    </location>
</feature>
<accession>A0A9W4WG37</accession>
<gene>
    <name evidence="5" type="ORF">CGXH109_LOCUS100144</name>
</gene>
<dbReference type="GO" id="GO:0008094">
    <property type="term" value="F:ATP-dependent activity, acting on DNA"/>
    <property type="evidence" value="ECO:0007669"/>
    <property type="project" value="TreeGrafter"/>
</dbReference>
<evidence type="ECO:0000259" key="4">
    <source>
        <dbReference type="SMART" id="SM00490"/>
    </source>
</evidence>
<dbReference type="GO" id="GO:0016787">
    <property type="term" value="F:hydrolase activity"/>
    <property type="evidence" value="ECO:0007669"/>
    <property type="project" value="UniProtKB-KW"/>
</dbReference>
<dbReference type="Pfam" id="PF00271">
    <property type="entry name" value="Helicase_C"/>
    <property type="match status" value="1"/>
</dbReference>
<feature type="domain" description="Helicase C-terminal" evidence="4">
    <location>
        <begin position="4"/>
        <end position="72"/>
    </location>
</feature>
<dbReference type="GO" id="GO:0005634">
    <property type="term" value="C:nucleus"/>
    <property type="evidence" value="ECO:0007669"/>
    <property type="project" value="TreeGrafter"/>
</dbReference>
<organism evidence="5 6">
    <name type="scientific">Colletotrichum noveboracense</name>
    <dbReference type="NCBI Taxonomy" id="2664923"/>
    <lineage>
        <taxon>Eukaryota</taxon>
        <taxon>Fungi</taxon>
        <taxon>Dikarya</taxon>
        <taxon>Ascomycota</taxon>
        <taxon>Pezizomycotina</taxon>
        <taxon>Sordariomycetes</taxon>
        <taxon>Hypocreomycetidae</taxon>
        <taxon>Glomerellales</taxon>
        <taxon>Glomerellaceae</taxon>
        <taxon>Colletotrichum</taxon>
        <taxon>Colletotrichum gloeosporioides species complex</taxon>
    </lineage>
</organism>
<dbReference type="SUPFAM" id="SSF52540">
    <property type="entry name" value="P-loop containing nucleoside triphosphate hydrolases"/>
    <property type="match status" value="1"/>
</dbReference>
<sequence>MTLDIIEIGLKQAGISVLRYDGKVPQGERQKVIDRFRDDPLTLTVASRAYLMEPSWNPTIEDQALARIHRMGQEQEVTTVRLYVKDSFEEAVVTNQKLKRELAGILLTPGRTESSEMGHLE</sequence>
<dbReference type="CDD" id="cd18793">
    <property type="entry name" value="SF2_C_SNF"/>
    <property type="match status" value="1"/>
</dbReference>
<evidence type="ECO:0000313" key="5">
    <source>
        <dbReference type="EMBL" id="CAI0650834.1"/>
    </source>
</evidence>
<protein>
    <recommendedName>
        <fullName evidence="4">Helicase C-terminal domain-containing protein</fullName>
    </recommendedName>
</protein>
<evidence type="ECO:0000256" key="1">
    <source>
        <dbReference type="ARBA" id="ARBA00022741"/>
    </source>
</evidence>
<dbReference type="InterPro" id="IPR049730">
    <property type="entry name" value="SNF2/RAD54-like_C"/>
</dbReference>
<dbReference type="InterPro" id="IPR001650">
    <property type="entry name" value="Helicase_C-like"/>
</dbReference>
<dbReference type="PANTHER" id="PTHR45626">
    <property type="entry name" value="TRANSCRIPTION TERMINATION FACTOR 2-RELATED"/>
    <property type="match status" value="1"/>
</dbReference>
<reference evidence="5" key="1">
    <citation type="submission" date="2022-08" db="EMBL/GenBank/DDBJ databases">
        <authorList>
            <person name="Giroux E."/>
            <person name="Giroux E."/>
        </authorList>
    </citation>
    <scope>NUCLEOTIDE SEQUENCE</scope>
    <source>
        <strain evidence="5">H1091258</strain>
    </source>
</reference>
<name>A0A9W4WG37_9PEZI</name>
<dbReference type="Proteomes" id="UP001152533">
    <property type="component" value="Unassembled WGS sequence"/>
</dbReference>
<dbReference type="GO" id="GO:0006281">
    <property type="term" value="P:DNA repair"/>
    <property type="evidence" value="ECO:0007669"/>
    <property type="project" value="TreeGrafter"/>
</dbReference>